<keyword evidence="3" id="KW-0813">Transport</keyword>
<protein>
    <recommendedName>
        <fullName evidence="8">Probable membrane transporter protein</fullName>
    </recommendedName>
</protein>
<organism evidence="9 10">
    <name type="scientific">Metabacillus sediminis</name>
    <dbReference type="NCBI Taxonomy" id="3117746"/>
    <lineage>
        <taxon>Bacteria</taxon>
        <taxon>Bacillati</taxon>
        <taxon>Bacillota</taxon>
        <taxon>Bacilli</taxon>
        <taxon>Bacillales</taxon>
        <taxon>Bacillaceae</taxon>
        <taxon>Metabacillus</taxon>
    </lineage>
</organism>
<sequence>MEWPLLFIGAITSFLGTFAGGGGLIGMPAMILYGLPIHQIIAATKFSNTISSFSSFFFFLKSDELKMKEVIKIIPFALAGGITGALLAGAIPEKFMNGIALILLAFALLLSLIKNPQKNSHQSSKLPAKSFPMIFGIGAYDGLFGPGQATLSMYMYFQIGLSYLQSIAYTRFQTFISCIGAFTMYLSAGLVSFKVAIPLAIGSLIGAQLSVRTAKHISFASAKWIIRGVTLLLIGQIVYQLIQ</sequence>
<evidence type="ECO:0000256" key="7">
    <source>
        <dbReference type="ARBA" id="ARBA00023136"/>
    </source>
</evidence>
<evidence type="ECO:0000256" key="8">
    <source>
        <dbReference type="RuleBase" id="RU363041"/>
    </source>
</evidence>
<evidence type="ECO:0000256" key="4">
    <source>
        <dbReference type="ARBA" id="ARBA00022475"/>
    </source>
</evidence>
<keyword evidence="5 8" id="KW-0812">Transmembrane</keyword>
<evidence type="ECO:0000256" key="3">
    <source>
        <dbReference type="ARBA" id="ARBA00022448"/>
    </source>
</evidence>
<dbReference type="PANTHER" id="PTHR30269:SF0">
    <property type="entry name" value="MEMBRANE TRANSPORTER PROTEIN YFCA-RELATED"/>
    <property type="match status" value="1"/>
</dbReference>
<dbReference type="Proteomes" id="UP001377337">
    <property type="component" value="Chromosome"/>
</dbReference>
<evidence type="ECO:0000313" key="10">
    <source>
        <dbReference type="Proteomes" id="UP001377337"/>
    </source>
</evidence>
<dbReference type="InterPro" id="IPR052017">
    <property type="entry name" value="TSUP"/>
</dbReference>
<feature type="transmembrane region" description="Helical" evidence="8">
    <location>
        <begin position="6"/>
        <end position="33"/>
    </location>
</feature>
<dbReference type="EMBL" id="CP147407">
    <property type="protein sequence ID" value="WXB98449.1"/>
    <property type="molecule type" value="Genomic_DNA"/>
</dbReference>
<evidence type="ECO:0000256" key="1">
    <source>
        <dbReference type="ARBA" id="ARBA00004651"/>
    </source>
</evidence>
<gene>
    <name evidence="9" type="ORF">WCV65_08240</name>
</gene>
<name>A0ABZ2NLP5_9BACI</name>
<accession>A0ABZ2NLP5</accession>
<feature type="transmembrane region" description="Helical" evidence="8">
    <location>
        <begin position="133"/>
        <end position="157"/>
    </location>
</feature>
<dbReference type="Pfam" id="PF01925">
    <property type="entry name" value="TauE"/>
    <property type="match status" value="1"/>
</dbReference>
<keyword evidence="6 8" id="KW-1133">Transmembrane helix</keyword>
<comment type="similarity">
    <text evidence="2 8">Belongs to the 4-toluene sulfonate uptake permease (TSUP) (TC 2.A.102) family.</text>
</comment>
<keyword evidence="4 8" id="KW-1003">Cell membrane</keyword>
<comment type="subcellular location">
    <subcellularLocation>
        <location evidence="1 8">Cell membrane</location>
        <topology evidence="1 8">Multi-pass membrane protein</topology>
    </subcellularLocation>
</comment>
<feature type="transmembrane region" description="Helical" evidence="8">
    <location>
        <begin position="224"/>
        <end position="242"/>
    </location>
</feature>
<keyword evidence="7 8" id="KW-0472">Membrane</keyword>
<feature type="transmembrane region" description="Helical" evidence="8">
    <location>
        <begin position="70"/>
        <end position="88"/>
    </location>
</feature>
<proteinExistence type="inferred from homology"/>
<reference evidence="9 10" key="1">
    <citation type="submission" date="2024-02" db="EMBL/GenBank/DDBJ databases">
        <title>Seven novel Bacillus-like species.</title>
        <authorList>
            <person name="Liu G."/>
        </authorList>
    </citation>
    <scope>NUCLEOTIDE SEQUENCE [LARGE SCALE GENOMIC DNA]</scope>
    <source>
        <strain evidence="9 10">FJAT-52054</strain>
    </source>
</reference>
<evidence type="ECO:0000256" key="2">
    <source>
        <dbReference type="ARBA" id="ARBA00009142"/>
    </source>
</evidence>
<dbReference type="InterPro" id="IPR002781">
    <property type="entry name" value="TM_pro_TauE-like"/>
</dbReference>
<evidence type="ECO:0000313" key="9">
    <source>
        <dbReference type="EMBL" id="WXB98449.1"/>
    </source>
</evidence>
<dbReference type="RefSeq" id="WP_338781495.1">
    <property type="nucleotide sequence ID" value="NZ_CP147407.1"/>
</dbReference>
<evidence type="ECO:0000256" key="5">
    <source>
        <dbReference type="ARBA" id="ARBA00022692"/>
    </source>
</evidence>
<dbReference type="PANTHER" id="PTHR30269">
    <property type="entry name" value="TRANSMEMBRANE PROTEIN YFCA"/>
    <property type="match status" value="1"/>
</dbReference>
<feature type="transmembrane region" description="Helical" evidence="8">
    <location>
        <begin position="95"/>
        <end position="113"/>
    </location>
</feature>
<feature type="transmembrane region" description="Helical" evidence="8">
    <location>
        <begin position="40"/>
        <end position="58"/>
    </location>
</feature>
<feature type="transmembrane region" description="Helical" evidence="8">
    <location>
        <begin position="169"/>
        <end position="187"/>
    </location>
</feature>
<evidence type="ECO:0000256" key="6">
    <source>
        <dbReference type="ARBA" id="ARBA00022989"/>
    </source>
</evidence>
<keyword evidence="10" id="KW-1185">Reference proteome</keyword>